<dbReference type="Proteomes" id="UP000789739">
    <property type="component" value="Unassembled WGS sequence"/>
</dbReference>
<protein>
    <submittedName>
        <fullName evidence="1">1056_t:CDS:1</fullName>
    </submittedName>
</protein>
<evidence type="ECO:0000313" key="2">
    <source>
        <dbReference type="Proteomes" id="UP000789739"/>
    </source>
</evidence>
<gene>
    <name evidence="1" type="ORF">PBRASI_LOCUS11619</name>
</gene>
<accession>A0A9N9EM71</accession>
<organism evidence="1 2">
    <name type="scientific">Paraglomus brasilianum</name>
    <dbReference type="NCBI Taxonomy" id="144538"/>
    <lineage>
        <taxon>Eukaryota</taxon>
        <taxon>Fungi</taxon>
        <taxon>Fungi incertae sedis</taxon>
        <taxon>Mucoromycota</taxon>
        <taxon>Glomeromycotina</taxon>
        <taxon>Glomeromycetes</taxon>
        <taxon>Paraglomerales</taxon>
        <taxon>Paraglomeraceae</taxon>
        <taxon>Paraglomus</taxon>
    </lineage>
</organism>
<comment type="caution">
    <text evidence="1">The sequence shown here is derived from an EMBL/GenBank/DDBJ whole genome shotgun (WGS) entry which is preliminary data.</text>
</comment>
<dbReference type="OrthoDB" id="10422874at2759"/>
<feature type="non-terminal residue" evidence="1">
    <location>
        <position position="1"/>
    </location>
</feature>
<dbReference type="EMBL" id="CAJVPI010006136">
    <property type="protein sequence ID" value="CAG8677321.1"/>
    <property type="molecule type" value="Genomic_DNA"/>
</dbReference>
<keyword evidence="2" id="KW-1185">Reference proteome</keyword>
<proteinExistence type="predicted"/>
<name>A0A9N9EM71_9GLOM</name>
<evidence type="ECO:0000313" key="1">
    <source>
        <dbReference type="EMBL" id="CAG8677321.1"/>
    </source>
</evidence>
<reference evidence="1" key="1">
    <citation type="submission" date="2021-06" db="EMBL/GenBank/DDBJ databases">
        <authorList>
            <person name="Kallberg Y."/>
            <person name="Tangrot J."/>
            <person name="Rosling A."/>
        </authorList>
    </citation>
    <scope>NUCLEOTIDE SEQUENCE</scope>
    <source>
        <strain evidence="1">BR232B</strain>
    </source>
</reference>
<sequence length="91" mass="10547">TSTQEIAEFITLPERKTMPKKIRENLNIYLQDLDREEPTDFILPPNVPGESWDEKLTYVFQGILNLNTQEKSNARILDAYYQVGSVLMEKG</sequence>
<dbReference type="AlphaFoldDB" id="A0A9N9EM71"/>